<evidence type="ECO:0000313" key="2">
    <source>
        <dbReference type="EMBL" id="ABF92321.1"/>
    </source>
</evidence>
<keyword evidence="3" id="KW-1185">Reference proteome</keyword>
<dbReference type="EnsemblBacteria" id="ABF92321">
    <property type="protein sequence ID" value="ABF92321"/>
    <property type="gene ID" value="MXAN_2301"/>
</dbReference>
<dbReference type="OrthoDB" id="5494330at2"/>
<gene>
    <name evidence="2" type="ordered locus">MXAN_2301</name>
</gene>
<dbReference type="KEGG" id="mxa:MXAN_2301"/>
<dbReference type="EMBL" id="CP000113">
    <property type="protein sequence ID" value="ABF92321.1"/>
    <property type="molecule type" value="Genomic_DNA"/>
</dbReference>
<proteinExistence type="predicted"/>
<evidence type="ECO:0000256" key="1">
    <source>
        <dbReference type="SAM" id="MobiDB-lite"/>
    </source>
</evidence>
<dbReference type="Proteomes" id="UP000002402">
    <property type="component" value="Chromosome"/>
</dbReference>
<feature type="compositionally biased region" description="Low complexity" evidence="1">
    <location>
        <begin position="17"/>
        <end position="30"/>
    </location>
</feature>
<organism evidence="2 3">
    <name type="scientific">Myxococcus xanthus (strain DK1622)</name>
    <dbReference type="NCBI Taxonomy" id="246197"/>
    <lineage>
        <taxon>Bacteria</taxon>
        <taxon>Pseudomonadati</taxon>
        <taxon>Myxococcota</taxon>
        <taxon>Myxococcia</taxon>
        <taxon>Myxococcales</taxon>
        <taxon>Cystobacterineae</taxon>
        <taxon>Myxococcaceae</taxon>
        <taxon>Myxococcus</taxon>
    </lineage>
</organism>
<dbReference type="Pfam" id="PF10899">
    <property type="entry name" value="AbiGi"/>
    <property type="match status" value="1"/>
</dbReference>
<dbReference type="AlphaFoldDB" id="Q1DA02"/>
<accession>Q1DA02</accession>
<dbReference type="HOGENOM" id="CLU_074087_0_0_7"/>
<reference evidence="2 3" key="1">
    <citation type="journal article" date="2006" name="Proc. Natl. Acad. Sci. U.S.A.">
        <title>Evolution of sensory complexity recorded in a myxobacterial genome.</title>
        <authorList>
            <person name="Goldman B.S."/>
            <person name="Nierman W.C."/>
            <person name="Kaiser D."/>
            <person name="Slater S.C."/>
            <person name="Durkin A.S."/>
            <person name="Eisen J.A."/>
            <person name="Ronning C.M."/>
            <person name="Barbazuk W.B."/>
            <person name="Blanchard M."/>
            <person name="Field C."/>
            <person name="Halling C."/>
            <person name="Hinkle G."/>
            <person name="Iartchuk O."/>
            <person name="Kim H.S."/>
            <person name="Mackenzie C."/>
            <person name="Madupu R."/>
            <person name="Miller N."/>
            <person name="Shvartsbeyn A."/>
            <person name="Sullivan S.A."/>
            <person name="Vaudin M."/>
            <person name="Wiegand R."/>
            <person name="Kaplan H.B."/>
        </authorList>
    </citation>
    <scope>NUCLEOTIDE SEQUENCE [LARGE SCALE GENOMIC DNA]</scope>
    <source>
        <strain evidence="3">DK1622</strain>
    </source>
</reference>
<name>Q1DA02_MYXXD</name>
<dbReference type="InterPro" id="IPR021223">
    <property type="entry name" value="AbiGi"/>
</dbReference>
<protein>
    <submittedName>
        <fullName evidence="2">Uncharacterized protein</fullName>
    </submittedName>
</protein>
<feature type="region of interest" description="Disordered" evidence="1">
    <location>
        <begin position="1"/>
        <end position="30"/>
    </location>
</feature>
<feature type="compositionally biased region" description="Low complexity" evidence="1">
    <location>
        <begin position="1"/>
        <end position="10"/>
    </location>
</feature>
<dbReference type="eggNOG" id="ENOG5032Z83">
    <property type="taxonomic scope" value="Bacteria"/>
</dbReference>
<sequence length="325" mass="36274">MDGHTAAVRGPGPPPRSAALRPLPRRLPQPGCRLKRLLPPGGFPAWQSGATHCAGSPRPPEYKTGRRGVPRVVRVASPRSVRDIACGVGMMLGYQTNPQWRDMSDFVVHFTKPGPPYRDAYQNMMSILGARTLIPGAEGFGIARREPAVAERHRSVCFSEIPLDQLARLVQRRSLYGIGFSKTYILSQGGGPVWYVQYASPAHLALKHQVERALAAPSPLQEPIWSMTPFVDIQGDHHNAPYSYRFDWEREWRVPGLLRFTEYDVAALFLPEELHDTAREFFTWAVREKAGPGYFCPCLDPLWKSDQIAEALAKHASDSVRLKAG</sequence>
<evidence type="ECO:0000313" key="3">
    <source>
        <dbReference type="Proteomes" id="UP000002402"/>
    </source>
</evidence>